<evidence type="ECO:0000256" key="11">
    <source>
        <dbReference type="ARBA" id="ARBA00022692"/>
    </source>
</evidence>
<dbReference type="GO" id="GO:0005886">
    <property type="term" value="C:plasma membrane"/>
    <property type="evidence" value="ECO:0007669"/>
    <property type="project" value="UniProtKB-SubCell"/>
</dbReference>
<keyword evidence="12 21" id="KW-1133">Transmembrane helix</keyword>
<dbReference type="PIRSF" id="PIRSF000851">
    <property type="entry name" value="PcS"/>
    <property type="match status" value="1"/>
</dbReference>
<reference evidence="23 24" key="1">
    <citation type="submission" date="2016-10" db="EMBL/GenBank/DDBJ databases">
        <authorList>
            <person name="de Groot N.N."/>
        </authorList>
    </citation>
    <scope>NUCLEOTIDE SEQUENCE [LARGE SCALE GENOMIC DNA]</scope>
    <source>
        <strain evidence="23 24">CGMCC 1.9157</strain>
    </source>
</reference>
<evidence type="ECO:0000256" key="16">
    <source>
        <dbReference type="ARBA" id="ARBA00023211"/>
    </source>
</evidence>
<evidence type="ECO:0000313" key="23">
    <source>
        <dbReference type="EMBL" id="SFO56427.1"/>
    </source>
</evidence>
<sequence length="231" mass="25514">MQKQTAFLVHLLTASGAAFALLATLAASNSDWTALFFWLLAAQFVDGIDGPIARKMKVTQILPNWSGNSLDFVIDYATYVFIPAFAFMKADLMPMPYSLIAGAIIVVTGGLYFANDQMKCPSNAFRGFPAVWNGVLFYYFLFTPDPITGFIIIVLLAAAQFIPVEFVHPVRVKSLRPLTLVFVAVWSVFACHVVFNNMVPTSLDRIILAISGIYLFAIGPLLHLRRIRPAS</sequence>
<evidence type="ECO:0000256" key="22">
    <source>
        <dbReference type="SAM" id="SignalP"/>
    </source>
</evidence>
<proteinExistence type="inferred from homology"/>
<feature type="chain" id="PRO_5011459281" description="Phosphatidylcholine synthase" evidence="22">
    <location>
        <begin position="21"/>
        <end position="231"/>
    </location>
</feature>
<comment type="function">
    <text evidence="19 20">Condenses choline with CDP-diglyceride to produce phosphatidylcholine and CMP.</text>
</comment>
<evidence type="ECO:0000256" key="2">
    <source>
        <dbReference type="ARBA" id="ARBA00001936"/>
    </source>
</evidence>
<keyword evidence="14 20" id="KW-0472">Membrane</keyword>
<dbReference type="GO" id="GO:0008654">
    <property type="term" value="P:phospholipid biosynthetic process"/>
    <property type="evidence" value="ECO:0007669"/>
    <property type="project" value="UniProtKB-KW"/>
</dbReference>
<dbReference type="InterPro" id="IPR000462">
    <property type="entry name" value="CDP-OH_P_trans"/>
</dbReference>
<keyword evidence="7 20" id="KW-1003">Cell membrane</keyword>
<keyword evidence="22" id="KW-0732">Signal</keyword>
<dbReference type="AlphaFoldDB" id="A0A1I5I7C1"/>
<evidence type="ECO:0000256" key="3">
    <source>
        <dbReference type="ARBA" id="ARBA00004429"/>
    </source>
</evidence>
<evidence type="ECO:0000256" key="4">
    <source>
        <dbReference type="ARBA" id="ARBA00010441"/>
    </source>
</evidence>
<evidence type="ECO:0000256" key="10">
    <source>
        <dbReference type="ARBA" id="ARBA00022679"/>
    </source>
</evidence>
<evidence type="ECO:0000256" key="6">
    <source>
        <dbReference type="ARBA" id="ARBA00015623"/>
    </source>
</evidence>
<dbReference type="OrthoDB" id="350520at2"/>
<gene>
    <name evidence="23" type="ORF">SAMN04488056_10890</name>
</gene>
<keyword evidence="9 20" id="KW-0997">Cell inner membrane</keyword>
<comment type="cofactor">
    <cofactor evidence="2 20">
        <name>Mn(2+)</name>
        <dbReference type="ChEBI" id="CHEBI:29035"/>
    </cofactor>
</comment>
<evidence type="ECO:0000256" key="20">
    <source>
        <dbReference type="PIRNR" id="PIRNR000851"/>
    </source>
</evidence>
<evidence type="ECO:0000256" key="5">
    <source>
        <dbReference type="ARBA" id="ARBA00013195"/>
    </source>
</evidence>
<dbReference type="RefSeq" id="WP_090073664.1">
    <property type="nucleotide sequence ID" value="NZ_FOVR01000008.1"/>
</dbReference>
<dbReference type="EC" id="2.7.8.24" evidence="5 20"/>
<evidence type="ECO:0000256" key="17">
    <source>
        <dbReference type="ARBA" id="ARBA00023264"/>
    </source>
</evidence>
<dbReference type="Pfam" id="PF01066">
    <property type="entry name" value="CDP-OH_P_transf"/>
    <property type="match status" value="1"/>
</dbReference>
<dbReference type="Proteomes" id="UP000199236">
    <property type="component" value="Unassembled WGS sequence"/>
</dbReference>
<dbReference type="EMBL" id="FOVR01000008">
    <property type="protein sequence ID" value="SFO56427.1"/>
    <property type="molecule type" value="Genomic_DNA"/>
</dbReference>
<feature type="transmembrane region" description="Helical" evidence="21">
    <location>
        <begin position="205"/>
        <end position="224"/>
    </location>
</feature>
<feature type="signal peptide" evidence="22">
    <location>
        <begin position="1"/>
        <end position="20"/>
    </location>
</feature>
<comment type="catalytic activity">
    <reaction evidence="1 20">
        <text>a CDP-1,2-diacyl-sn-glycerol + choline = a 1,2-diacyl-sn-glycero-3-phosphocholine + CMP + H(+)</text>
        <dbReference type="Rhea" id="RHEA:14597"/>
        <dbReference type="ChEBI" id="CHEBI:15354"/>
        <dbReference type="ChEBI" id="CHEBI:15378"/>
        <dbReference type="ChEBI" id="CHEBI:57643"/>
        <dbReference type="ChEBI" id="CHEBI:58332"/>
        <dbReference type="ChEBI" id="CHEBI:60377"/>
        <dbReference type="EC" id="2.7.8.24"/>
    </reaction>
</comment>
<evidence type="ECO:0000256" key="19">
    <source>
        <dbReference type="ARBA" id="ARBA00037468"/>
    </source>
</evidence>
<keyword evidence="10 20" id="KW-0808">Transferase</keyword>
<dbReference type="GO" id="GO:0050520">
    <property type="term" value="F:phosphatidylcholine synthase activity"/>
    <property type="evidence" value="ECO:0007669"/>
    <property type="project" value="UniProtKB-EC"/>
</dbReference>
<comment type="subcellular location">
    <subcellularLocation>
        <location evidence="3 20">Cell inner membrane</location>
        <topology evidence="3 20">Multi-pass membrane protein</topology>
    </subcellularLocation>
</comment>
<dbReference type="Gene3D" id="1.20.120.1760">
    <property type="match status" value="1"/>
</dbReference>
<accession>A0A1I5I7C1</accession>
<keyword evidence="15 20" id="KW-0594">Phospholipid biosynthesis</keyword>
<evidence type="ECO:0000256" key="7">
    <source>
        <dbReference type="ARBA" id="ARBA00022475"/>
    </source>
</evidence>
<dbReference type="STRING" id="655353.SAMN04488056_10890"/>
<keyword evidence="24" id="KW-1185">Reference proteome</keyword>
<comment type="similarity">
    <text evidence="4 20">Belongs to the CDP-alcohol phosphatidyltransferase class-I family.</text>
</comment>
<protein>
    <recommendedName>
        <fullName evidence="6 20">Phosphatidylcholine synthase</fullName>
        <shortName evidence="20">PC synthase</shortName>
        <shortName evidence="20">PCS</shortName>
        <ecNumber evidence="5 20">2.7.8.24</ecNumber>
    </recommendedName>
    <alternativeName>
        <fullName evidence="18 20">CDP-diglyceride-choline O-phosphatidyltransferase</fullName>
    </alternativeName>
</protein>
<evidence type="ECO:0000256" key="12">
    <source>
        <dbReference type="ARBA" id="ARBA00022989"/>
    </source>
</evidence>
<name>A0A1I5I7C1_9HYPH</name>
<keyword evidence="16 20" id="KW-0464">Manganese</keyword>
<evidence type="ECO:0000256" key="9">
    <source>
        <dbReference type="ARBA" id="ARBA00022519"/>
    </source>
</evidence>
<keyword evidence="17 20" id="KW-1208">Phospholipid metabolism</keyword>
<evidence type="ECO:0000313" key="24">
    <source>
        <dbReference type="Proteomes" id="UP000199236"/>
    </source>
</evidence>
<feature type="transmembrane region" description="Helical" evidence="21">
    <location>
        <begin position="178"/>
        <end position="199"/>
    </location>
</feature>
<keyword evidence="13 20" id="KW-0443">Lipid metabolism</keyword>
<evidence type="ECO:0000256" key="15">
    <source>
        <dbReference type="ARBA" id="ARBA00023209"/>
    </source>
</evidence>
<dbReference type="InterPro" id="IPR043130">
    <property type="entry name" value="CDP-OH_PTrfase_TM_dom"/>
</dbReference>
<evidence type="ECO:0000256" key="1">
    <source>
        <dbReference type="ARBA" id="ARBA00000958"/>
    </source>
</evidence>
<keyword evidence="11 21" id="KW-0812">Transmembrane</keyword>
<evidence type="ECO:0000256" key="14">
    <source>
        <dbReference type="ARBA" id="ARBA00023136"/>
    </source>
</evidence>
<evidence type="ECO:0000256" key="18">
    <source>
        <dbReference type="ARBA" id="ARBA00033321"/>
    </source>
</evidence>
<keyword evidence="8 20" id="KW-0444">Lipid biosynthesis</keyword>
<dbReference type="InterPro" id="IPR026027">
    <property type="entry name" value="PcS"/>
</dbReference>
<evidence type="ECO:0000256" key="21">
    <source>
        <dbReference type="SAM" id="Phobius"/>
    </source>
</evidence>
<organism evidence="23 24">
    <name type="scientific">Cohaesibacter marisflavi</name>
    <dbReference type="NCBI Taxonomy" id="655353"/>
    <lineage>
        <taxon>Bacteria</taxon>
        <taxon>Pseudomonadati</taxon>
        <taxon>Pseudomonadota</taxon>
        <taxon>Alphaproteobacteria</taxon>
        <taxon>Hyphomicrobiales</taxon>
        <taxon>Cohaesibacteraceae</taxon>
    </lineage>
</organism>
<feature type="transmembrane region" description="Helical" evidence="21">
    <location>
        <begin position="94"/>
        <end position="113"/>
    </location>
</feature>
<evidence type="ECO:0000256" key="13">
    <source>
        <dbReference type="ARBA" id="ARBA00023098"/>
    </source>
</evidence>
<evidence type="ECO:0000256" key="8">
    <source>
        <dbReference type="ARBA" id="ARBA00022516"/>
    </source>
</evidence>